<dbReference type="EMBL" id="JAAAIL010000409">
    <property type="protein sequence ID" value="KAG0276049.1"/>
    <property type="molecule type" value="Genomic_DNA"/>
</dbReference>
<sequence>MVPPPVDFSLLGQMAVLGDFDALTPVVTTGQQNNFESNTFSILELAKVTTSPSAAARGTGVGADGKILSVPVLLASFEIDPPVISVNGTLVSRGVGVTATCVLDDAPHQIYIAGNFKQISTSASILNSSTTTNSSIPVNTIPSSGLNYVGMYDSRLKRFLPMDNGLDGPVQDLLCDSVSKQVYVVGQFTGPLKLESLSEVGSSNSSGYQTLSSFGGGVAVWERNPDSTIEMNPTVSSGQAGKTTTMTTGASGSWVALPFKGVNGIVTSVTKAQDGTFYFGGQFDTTTDGEAYSAPDTQPVNLEISKVTTGNGMDANQDRNVICQPSTAARGNWIMQDNIPGYWRVLFPYYITPTLFRLWNVDTTQGPEFANRGTKTFSIMALPSNQLLNLSYIDPITHLQKYCTICTLESRSVAASVHQGYQDFLVVTPKLMNGAQVDIVSWEGLGGGLGGIEVYQSEIFVRAVDEFNFSSKCAENYAAAVASIATGTNHKDSKDTTAYSSFLGADWVITKMEDGWQTVQAANISATDPVSRQQAYVDMSPYLQESGLYDVFLYTPACSDGSSSGTAAGSIPSNACADRGFIDVSMYFGSPDNVITMTLSQSNKADKYDKIYSGMISHSTPNFRPHVMVGPSISKTGTSSGGASQTVIVDSIQFVKQATLNNTNSLIFYRSGISAVSSDTKREEKTVQGLDHSTWGNLPIQIPSGSLVNALISYFGPFGSLSASATSTLFIAGAFQGATYSNIVAWDGSNYQGLGGSGSSSGLDGIVSDMALYQSSLYLVGSFNRAFTTSTTAATPDFGGLAVYDIVSQTWTPFGNVTQTFQPNAQFRSIQLSTSVSGQFQFVIEGQFSWAGENRAESLAVWDLDSQRWVHDQDASQAARGGFPFGYVRGEISYLNRVLGSNSNGGGYGRSSGSDSPVLLAAGMIDSLDTYQVSSPENVAWLTTSGVLKTTNLSPSISTSTMSPTNDNISGTISDSTATSTLLKTNAGIMYYNPTAEAWVTLVAGAHADGSIGAGYFNSPTASNPTLFFKQLSLASDASPSSPITGEVLALGIQKDESSGFTAKGSGSDLLLLGGAFKSSSRIASLLIYDLTADQPIASTPALRGGAGSQGPVVNVIKTRPGDKARTIVFAGDFSGVGDDVSCESICLWSPAQARTAIDKKKPLEGSFRNVYGDGAGSKKHLGVLKGVVNDITFEDDTNMFVAGDLVVNGVACGVASFNFDHGKWTTFGSMLDTTSKGSSSTTGTTAVRPPGPDTLTGPVTAIAHDSLFHQFFVAGRSVTDGSAYFKKWNGQRFIRVSNELMPTSEIHRIEILPASKDAPNRSPTSPATQSTPPSDNDLNDPSVHDTTTNPSPLPSSSSTASATSAAASSNILDPNDTTNILEQGYILLISGKIVLGNPSSSYSLSASASASAAAAAVGVGGTMSTTSVRQESSSLAFFDGQTWFPFLQSSRNASSSSLTDTNSAEAAVVSQQRQLVARELTYLSQRSDAFEDDYLSKRVDPLTAATPSIPEFSPSHSSIRVREQGIFLALAIAHLPRIIAREYLSVPIVILISIAISLALIALIVLLGFFYVWLKRRLFKDEAAAPIRPRLGSSFMEDGYDGYLRRAGGPRGGLYAADSSLSHSQGAAFANNNSSGSSTGMMMAGGKKSGSFFKRTKSGKNGGGAPDSSSALMDSLGITSALESARLYRDQRNNSIGGGGANTLVGSPTMREKPGTVGTFADMSVHGGGGGSQNGSEGTGPMKVYRPNSTIQEATGAMVTEFIRTREQQNAAAATATGDGFGAEGEMGDGVEGDMPPSPDRRNKNSRFSGPHQPNAVRDSTASDLTNPTSQSRYASFLGPNPAGISSPTAVHSATTPTSPATAMTTPSDAIHSHSHGYLHNSNRDSTTSTSNRTSTPFGGPMIGGDAGAGNVIYYARYPFRAREIGELGFGAGERILVVDQSDDIWWMGVVQDSVTGQQMHGVFPSNYVATYLLHP</sequence>
<keyword evidence="7" id="KW-1185">Reference proteome</keyword>
<dbReference type="InterPro" id="IPR036028">
    <property type="entry name" value="SH3-like_dom_sf"/>
</dbReference>
<feature type="compositionally biased region" description="Low complexity" evidence="3">
    <location>
        <begin position="1234"/>
        <end position="1246"/>
    </location>
</feature>
<keyword evidence="4" id="KW-0472">Membrane</keyword>
<evidence type="ECO:0000313" key="7">
    <source>
        <dbReference type="Proteomes" id="UP001194580"/>
    </source>
</evidence>
<name>A0AAD4H8P5_9FUNG</name>
<dbReference type="InterPro" id="IPR048266">
    <property type="entry name" value="Rax2-like_second"/>
</dbReference>
<dbReference type="SMART" id="SM00326">
    <property type="entry name" value="SH3"/>
    <property type="match status" value="1"/>
</dbReference>
<dbReference type="CDD" id="cd00174">
    <property type="entry name" value="SH3"/>
    <property type="match status" value="1"/>
</dbReference>
<evidence type="ECO:0000256" key="4">
    <source>
        <dbReference type="SAM" id="Phobius"/>
    </source>
</evidence>
<feature type="compositionally biased region" description="Low complexity" evidence="3">
    <location>
        <begin position="1847"/>
        <end position="1871"/>
    </location>
</feature>
<keyword evidence="1 2" id="KW-0728">SH3 domain</keyword>
<feature type="transmembrane region" description="Helical" evidence="4">
    <location>
        <begin position="1549"/>
        <end position="1575"/>
    </location>
</feature>
<gene>
    <name evidence="6" type="ORF">BGZ95_008059</name>
</gene>
<dbReference type="InterPro" id="IPR048265">
    <property type="entry name" value="Rax2-like_third"/>
</dbReference>
<organism evidence="6 7">
    <name type="scientific">Linnemannia exigua</name>
    <dbReference type="NCBI Taxonomy" id="604196"/>
    <lineage>
        <taxon>Eukaryota</taxon>
        <taxon>Fungi</taxon>
        <taxon>Fungi incertae sedis</taxon>
        <taxon>Mucoromycota</taxon>
        <taxon>Mortierellomycotina</taxon>
        <taxon>Mortierellomycetes</taxon>
        <taxon>Mortierellales</taxon>
        <taxon>Mortierellaceae</taxon>
        <taxon>Linnemannia</taxon>
    </lineage>
</organism>
<dbReference type="PANTHER" id="PTHR31778:SF2">
    <property type="entry name" value="BUD SITE SELECTION PROTEIN RAX2"/>
    <property type="match status" value="1"/>
</dbReference>
<feature type="compositionally biased region" description="Low complexity" evidence="3">
    <location>
        <begin position="1323"/>
        <end position="1335"/>
    </location>
</feature>
<dbReference type="PROSITE" id="PS50002">
    <property type="entry name" value="SH3"/>
    <property type="match status" value="1"/>
</dbReference>
<dbReference type="Proteomes" id="UP001194580">
    <property type="component" value="Unassembled WGS sequence"/>
</dbReference>
<feature type="compositionally biased region" description="Low complexity" evidence="3">
    <location>
        <begin position="1885"/>
        <end position="1901"/>
    </location>
</feature>
<feature type="region of interest" description="Disordered" evidence="3">
    <location>
        <begin position="1692"/>
        <end position="1714"/>
    </location>
</feature>
<feature type="region of interest" description="Disordered" evidence="3">
    <location>
        <begin position="1769"/>
        <end position="1903"/>
    </location>
</feature>
<dbReference type="InterPro" id="IPR024982">
    <property type="entry name" value="Rax2-like_C"/>
</dbReference>
<protein>
    <recommendedName>
        <fullName evidence="5">SH3 domain-containing protein</fullName>
    </recommendedName>
</protein>
<keyword evidence="4" id="KW-0812">Transmembrane</keyword>
<feature type="compositionally biased region" description="Low complexity" evidence="3">
    <location>
        <begin position="1347"/>
        <end position="1363"/>
    </location>
</feature>
<evidence type="ECO:0000313" key="6">
    <source>
        <dbReference type="EMBL" id="KAG0276049.1"/>
    </source>
</evidence>
<dbReference type="Pfam" id="PF20843">
    <property type="entry name" value="Rax2_3"/>
    <property type="match status" value="1"/>
</dbReference>
<dbReference type="Pfam" id="PF14604">
    <property type="entry name" value="SH3_9"/>
    <property type="match status" value="1"/>
</dbReference>
<evidence type="ECO:0000259" key="5">
    <source>
        <dbReference type="PROSITE" id="PS50002"/>
    </source>
</evidence>
<feature type="region of interest" description="Disordered" evidence="3">
    <location>
        <begin position="1313"/>
        <end position="1363"/>
    </location>
</feature>
<dbReference type="Gene3D" id="2.30.30.40">
    <property type="entry name" value="SH3 Domains"/>
    <property type="match status" value="1"/>
</dbReference>
<dbReference type="SUPFAM" id="SSF50044">
    <property type="entry name" value="SH3-domain"/>
    <property type="match status" value="1"/>
</dbReference>
<evidence type="ECO:0000256" key="3">
    <source>
        <dbReference type="SAM" id="MobiDB-lite"/>
    </source>
</evidence>
<keyword evidence="4" id="KW-1133">Transmembrane helix</keyword>
<dbReference type="InterPro" id="IPR001452">
    <property type="entry name" value="SH3_domain"/>
</dbReference>
<evidence type="ECO:0000256" key="1">
    <source>
        <dbReference type="ARBA" id="ARBA00022443"/>
    </source>
</evidence>
<evidence type="ECO:0000256" key="2">
    <source>
        <dbReference type="PROSITE-ProRule" id="PRU00192"/>
    </source>
</evidence>
<feature type="compositionally biased region" description="Polar residues" evidence="3">
    <location>
        <begin position="1819"/>
        <end position="1835"/>
    </location>
</feature>
<feature type="region of interest" description="Disordered" evidence="3">
    <location>
        <begin position="1234"/>
        <end position="1259"/>
    </location>
</feature>
<proteinExistence type="predicted"/>
<feature type="domain" description="SH3" evidence="5">
    <location>
        <begin position="1910"/>
        <end position="1975"/>
    </location>
</feature>
<dbReference type="GO" id="GO:1902929">
    <property type="term" value="C:plasma membrane of growing cell tip"/>
    <property type="evidence" value="ECO:0007669"/>
    <property type="project" value="TreeGrafter"/>
</dbReference>
<accession>A0AAD4H8P5</accession>
<dbReference type="PANTHER" id="PTHR31778">
    <property type="entry name" value="BUD SITE SELECTION PROTEIN RAX2"/>
    <property type="match status" value="1"/>
</dbReference>
<dbReference type="Pfam" id="PF12768">
    <property type="entry name" value="Rax2"/>
    <property type="match status" value="1"/>
</dbReference>
<dbReference type="Pfam" id="PF20842">
    <property type="entry name" value="Rax2_2"/>
    <property type="match status" value="1"/>
</dbReference>
<reference evidence="6" key="1">
    <citation type="journal article" date="2020" name="Fungal Divers.">
        <title>Resolving the Mortierellaceae phylogeny through synthesis of multi-gene phylogenetics and phylogenomics.</title>
        <authorList>
            <person name="Vandepol N."/>
            <person name="Liber J."/>
            <person name="Desiro A."/>
            <person name="Na H."/>
            <person name="Kennedy M."/>
            <person name="Barry K."/>
            <person name="Grigoriev I.V."/>
            <person name="Miller A.N."/>
            <person name="O'Donnell K."/>
            <person name="Stajich J.E."/>
            <person name="Bonito G."/>
        </authorList>
    </citation>
    <scope>NUCLEOTIDE SEQUENCE</scope>
    <source>
        <strain evidence="6">NRRL 28262</strain>
    </source>
</reference>
<comment type="caution">
    <text evidence="6">The sequence shown here is derived from an EMBL/GenBank/DDBJ whole genome shotgun (WGS) entry which is preliminary data.</text>
</comment>